<organism evidence="1 2">
    <name type="scientific">Paenibacillus beijingensis</name>
    <dbReference type="NCBI Taxonomy" id="1126833"/>
    <lineage>
        <taxon>Bacteria</taxon>
        <taxon>Bacillati</taxon>
        <taxon>Bacillota</taxon>
        <taxon>Bacilli</taxon>
        <taxon>Bacillales</taxon>
        <taxon>Paenibacillaceae</taxon>
        <taxon>Paenibacillus</taxon>
    </lineage>
</organism>
<protein>
    <submittedName>
        <fullName evidence="1">ATPase AAA</fullName>
    </submittedName>
</protein>
<dbReference type="HOGENOM" id="CLU_092618_0_1_9"/>
<dbReference type="EMBL" id="CP011058">
    <property type="protein sequence ID" value="AJY76195.1"/>
    <property type="molecule type" value="Genomic_DNA"/>
</dbReference>
<accession>A0A0D5NM33</accession>
<keyword evidence="2" id="KW-1185">Reference proteome</keyword>
<dbReference type="AlphaFoldDB" id="A0A0D5NM33"/>
<dbReference type="KEGG" id="pbj:VN24_18535"/>
<reference evidence="2" key="2">
    <citation type="submission" date="2015-03" db="EMBL/GenBank/DDBJ databases">
        <title>Genome sequence of Paenibacillus beijingensis strain DSM 24997T.</title>
        <authorList>
            <person name="Kwak Y."/>
            <person name="Shin J.-H."/>
        </authorList>
    </citation>
    <scope>NUCLEOTIDE SEQUENCE [LARGE SCALE GENOMIC DNA]</scope>
    <source>
        <strain evidence="2">DSM 24997</strain>
    </source>
</reference>
<dbReference type="SUPFAM" id="SSF52540">
    <property type="entry name" value="P-loop containing nucleoside triphosphate hydrolases"/>
    <property type="match status" value="1"/>
</dbReference>
<dbReference type="InterPro" id="IPR027417">
    <property type="entry name" value="P-loop_NTPase"/>
</dbReference>
<proteinExistence type="predicted"/>
<gene>
    <name evidence="1" type="ORF">VN24_18535</name>
</gene>
<evidence type="ECO:0000313" key="1">
    <source>
        <dbReference type="EMBL" id="AJY76195.1"/>
    </source>
</evidence>
<dbReference type="OrthoDB" id="1201990at2"/>
<evidence type="ECO:0000313" key="2">
    <source>
        <dbReference type="Proteomes" id="UP000032633"/>
    </source>
</evidence>
<sequence>MNRVLVLGSAGSGKSTLSQKLGTILDLPVIHLDSYYWKPNWVSTSNEEWDQIVEELTMKDQWIMNGNYSRTMDIRIKRADMIIFLDMPMLLCIYRVIKRRLMYHKKTRPDMNEGCPEKLDWEFFKWVWNYRKRSRMGTLHKLEQVKKDKQIIIVKTKKQINELMNTLEIMN</sequence>
<dbReference type="Gene3D" id="3.40.50.300">
    <property type="entry name" value="P-loop containing nucleotide triphosphate hydrolases"/>
    <property type="match status" value="1"/>
</dbReference>
<dbReference type="NCBIfam" id="NF005994">
    <property type="entry name" value="PRK08118.1"/>
    <property type="match status" value="1"/>
</dbReference>
<dbReference type="STRING" id="1126833.VN24_18535"/>
<name>A0A0D5NM33_9BACL</name>
<dbReference type="RefSeq" id="WP_045671623.1">
    <property type="nucleotide sequence ID" value="NZ_CP011058.1"/>
</dbReference>
<dbReference type="PANTHER" id="PTHR37816">
    <property type="entry name" value="YALI0E33011P"/>
    <property type="match status" value="1"/>
</dbReference>
<dbReference type="PANTHER" id="PTHR37816:SF3">
    <property type="entry name" value="MODULATES DNA TOPOLOGY"/>
    <property type="match status" value="1"/>
</dbReference>
<dbReference type="InterPro" id="IPR052922">
    <property type="entry name" value="Cytidylate_Kinase-2"/>
</dbReference>
<reference evidence="1 2" key="1">
    <citation type="journal article" date="2015" name="J. Biotechnol.">
        <title>Complete genome sequence of Paenibacillus beijingensis 7188(T) (=DSM 24997(T)), a novel rhizobacterium from jujube garden soil.</title>
        <authorList>
            <person name="Kwak Y."/>
            <person name="Shin J.H."/>
        </authorList>
    </citation>
    <scope>NUCLEOTIDE SEQUENCE [LARGE SCALE GENOMIC DNA]</scope>
    <source>
        <strain evidence="1 2">DSM 24997</strain>
    </source>
</reference>
<dbReference type="Proteomes" id="UP000032633">
    <property type="component" value="Chromosome"/>
</dbReference>
<dbReference type="PATRIC" id="fig|1126833.4.peg.4080"/>